<sequence length="430" mass="50543">MNFSPQVQLKTSSILNIPLQCYDNIFTFIVNGQEFKTNRLIADLLSTKVCHLHLSDPTIDTYLINTEEKGDFSSFLKLVNFERNDIKESDIPFFIEIIQKLDSESINIIDQEETPEITIDNVVSRLLKHERYSAYYSKSFNDEIEFISSHFYEIDSTRKEEMKNLKIETLYSIFSNEHLKLDDEDQLFEIINELYSKDAQYSILYGTINFLNASEETISEFIKIFDENDLTHEIWQKICHRLNQKVTICEDENRYKLKKFTFSEDKPFLGIIDYLRTKSKNQLKNEIAVTSSSYYNNIETYLPENVFLFDDQSKGFASSVGKDSWICIDFKEHRVIPTDYTIRSIGPYFTSYHFLKSWVIETSNDNAAWKVIDDVKNDTHLKGNLLVHTFKITQPSAEKVRYIRMRMTDTDWGNCNYLTLDSIEIFGTIF</sequence>
<feature type="domain" description="F5/8 type C" evidence="1">
    <location>
        <begin position="264"/>
        <end position="428"/>
    </location>
</feature>
<keyword evidence="3" id="KW-1185">Reference proteome</keyword>
<accession>A0ABR2HIE8</accession>
<dbReference type="Gene3D" id="2.60.120.260">
    <property type="entry name" value="Galactose-binding domain-like"/>
    <property type="match status" value="1"/>
</dbReference>
<name>A0ABR2HIE8_9EUKA</name>
<dbReference type="InterPro" id="IPR000421">
    <property type="entry name" value="FA58C"/>
</dbReference>
<evidence type="ECO:0000259" key="1">
    <source>
        <dbReference type="PROSITE" id="PS50022"/>
    </source>
</evidence>
<proteinExistence type="predicted"/>
<dbReference type="Proteomes" id="UP001470230">
    <property type="component" value="Unassembled WGS sequence"/>
</dbReference>
<gene>
    <name evidence="2" type="ORF">M9Y10_019033</name>
</gene>
<organism evidence="2 3">
    <name type="scientific">Tritrichomonas musculus</name>
    <dbReference type="NCBI Taxonomy" id="1915356"/>
    <lineage>
        <taxon>Eukaryota</taxon>
        <taxon>Metamonada</taxon>
        <taxon>Parabasalia</taxon>
        <taxon>Tritrichomonadida</taxon>
        <taxon>Tritrichomonadidae</taxon>
        <taxon>Tritrichomonas</taxon>
    </lineage>
</organism>
<evidence type="ECO:0000313" key="2">
    <source>
        <dbReference type="EMBL" id="KAK8847981.1"/>
    </source>
</evidence>
<dbReference type="InterPro" id="IPR008979">
    <property type="entry name" value="Galactose-bd-like_sf"/>
</dbReference>
<dbReference type="PROSITE" id="PS50022">
    <property type="entry name" value="FA58C_3"/>
    <property type="match status" value="1"/>
</dbReference>
<evidence type="ECO:0000313" key="3">
    <source>
        <dbReference type="Proteomes" id="UP001470230"/>
    </source>
</evidence>
<dbReference type="SUPFAM" id="SSF49785">
    <property type="entry name" value="Galactose-binding domain-like"/>
    <property type="match status" value="1"/>
</dbReference>
<dbReference type="EMBL" id="JAPFFF010000027">
    <property type="protein sequence ID" value="KAK8847981.1"/>
    <property type="molecule type" value="Genomic_DNA"/>
</dbReference>
<protein>
    <recommendedName>
        <fullName evidence="1">F5/8 type C domain-containing protein</fullName>
    </recommendedName>
</protein>
<comment type="caution">
    <text evidence="2">The sequence shown here is derived from an EMBL/GenBank/DDBJ whole genome shotgun (WGS) entry which is preliminary data.</text>
</comment>
<dbReference type="Pfam" id="PF00754">
    <property type="entry name" value="F5_F8_type_C"/>
    <property type="match status" value="1"/>
</dbReference>
<reference evidence="2 3" key="1">
    <citation type="submission" date="2024-04" db="EMBL/GenBank/DDBJ databases">
        <title>Tritrichomonas musculus Genome.</title>
        <authorList>
            <person name="Alves-Ferreira E."/>
            <person name="Grigg M."/>
            <person name="Lorenzi H."/>
            <person name="Galac M."/>
        </authorList>
    </citation>
    <scope>NUCLEOTIDE SEQUENCE [LARGE SCALE GENOMIC DNA]</scope>
    <source>
        <strain evidence="2 3">EAF2021</strain>
    </source>
</reference>